<accession>A0ABQ4U8M2</accession>
<reference evidence="1" key="2">
    <citation type="submission" date="2021-08" db="EMBL/GenBank/DDBJ databases">
        <authorList>
            <person name="Tani A."/>
            <person name="Ola A."/>
            <person name="Ogura Y."/>
            <person name="Katsura K."/>
            <person name="Hayashi T."/>
        </authorList>
    </citation>
    <scope>NUCLEOTIDE SEQUENCE</scope>
    <source>
        <strain evidence="1">NBRC 15686</strain>
    </source>
</reference>
<protein>
    <submittedName>
        <fullName evidence="1">Uncharacterized protein</fullName>
    </submittedName>
</protein>
<reference evidence="1" key="1">
    <citation type="journal article" date="2021" name="Front. Microbiol.">
        <title>Comprehensive Comparative Genomics and Phenotyping of Methylobacterium Species.</title>
        <authorList>
            <person name="Alessa O."/>
            <person name="Ogura Y."/>
            <person name="Fujitani Y."/>
            <person name="Takami H."/>
            <person name="Hayashi T."/>
            <person name="Sahin N."/>
            <person name="Tani A."/>
        </authorList>
    </citation>
    <scope>NUCLEOTIDE SEQUENCE</scope>
    <source>
        <strain evidence="1">NBRC 15686</strain>
    </source>
</reference>
<evidence type="ECO:0000313" key="1">
    <source>
        <dbReference type="EMBL" id="GJE63207.1"/>
    </source>
</evidence>
<dbReference type="EMBL" id="BPRC01000001">
    <property type="protein sequence ID" value="GJE63207.1"/>
    <property type="molecule type" value="Genomic_DNA"/>
</dbReference>
<organism evidence="1 2">
    <name type="scientific">Methylorubrum aminovorans</name>
    <dbReference type="NCBI Taxonomy" id="269069"/>
    <lineage>
        <taxon>Bacteria</taxon>
        <taxon>Pseudomonadati</taxon>
        <taxon>Pseudomonadota</taxon>
        <taxon>Alphaproteobacteria</taxon>
        <taxon>Hyphomicrobiales</taxon>
        <taxon>Methylobacteriaceae</taxon>
        <taxon>Methylorubrum</taxon>
    </lineage>
</organism>
<dbReference type="Proteomes" id="UP001055039">
    <property type="component" value="Unassembled WGS sequence"/>
</dbReference>
<gene>
    <name evidence="1" type="ORF">LNAOJCKE_0401</name>
</gene>
<sequence length="187" mass="19899">MVEPGTFIDSFLSTSPSDGDQAAEGAEQIRNLKGRLKATWPNVKGRVEASHDHLNNPLLRTTFPAEGLSFPYYTVNDAKTAPLSEFGLSLLNLANAAALSTTLNLDSFVRKDGAVMTGPLSVPSITIANAVTITAEGANPVFSFNGGKIVFDTTAKAYQFYINDKNYATLSPAALTVRTTIIRGVSV</sequence>
<name>A0ABQ4U8M2_9HYPH</name>
<keyword evidence="2" id="KW-1185">Reference proteome</keyword>
<comment type="caution">
    <text evidence="1">The sequence shown here is derived from an EMBL/GenBank/DDBJ whole genome shotgun (WGS) entry which is preliminary data.</text>
</comment>
<proteinExistence type="predicted"/>
<evidence type="ECO:0000313" key="2">
    <source>
        <dbReference type="Proteomes" id="UP001055039"/>
    </source>
</evidence>